<accession>A0ABQ5H1G4</accession>
<keyword evidence="2" id="KW-1185">Reference proteome</keyword>
<evidence type="ECO:0000313" key="1">
    <source>
        <dbReference type="EMBL" id="GJT81723.1"/>
    </source>
</evidence>
<dbReference type="Proteomes" id="UP001151760">
    <property type="component" value="Unassembled WGS sequence"/>
</dbReference>
<dbReference type="EMBL" id="BQNB010019106">
    <property type="protein sequence ID" value="GJT81723.1"/>
    <property type="molecule type" value="Genomic_DNA"/>
</dbReference>
<name>A0ABQ5H1G4_9ASTR</name>
<evidence type="ECO:0000313" key="2">
    <source>
        <dbReference type="Proteomes" id="UP001151760"/>
    </source>
</evidence>
<protein>
    <submittedName>
        <fullName evidence="1">Uncharacterized protein</fullName>
    </submittedName>
</protein>
<reference evidence="1" key="1">
    <citation type="journal article" date="2022" name="Int. J. Mol. Sci.">
        <title>Draft Genome of Tanacetum Coccineum: Genomic Comparison of Closely Related Tanacetum-Family Plants.</title>
        <authorList>
            <person name="Yamashiro T."/>
            <person name="Shiraishi A."/>
            <person name="Nakayama K."/>
            <person name="Satake H."/>
        </authorList>
    </citation>
    <scope>NUCLEOTIDE SEQUENCE</scope>
</reference>
<reference evidence="1" key="2">
    <citation type="submission" date="2022-01" db="EMBL/GenBank/DDBJ databases">
        <authorList>
            <person name="Yamashiro T."/>
            <person name="Shiraishi A."/>
            <person name="Satake H."/>
            <person name="Nakayama K."/>
        </authorList>
    </citation>
    <scope>NUCLEOTIDE SEQUENCE</scope>
</reference>
<proteinExistence type="predicted"/>
<organism evidence="1 2">
    <name type="scientific">Tanacetum coccineum</name>
    <dbReference type="NCBI Taxonomy" id="301880"/>
    <lineage>
        <taxon>Eukaryota</taxon>
        <taxon>Viridiplantae</taxon>
        <taxon>Streptophyta</taxon>
        <taxon>Embryophyta</taxon>
        <taxon>Tracheophyta</taxon>
        <taxon>Spermatophyta</taxon>
        <taxon>Magnoliopsida</taxon>
        <taxon>eudicotyledons</taxon>
        <taxon>Gunneridae</taxon>
        <taxon>Pentapetalae</taxon>
        <taxon>asterids</taxon>
        <taxon>campanulids</taxon>
        <taxon>Asterales</taxon>
        <taxon>Asteraceae</taxon>
        <taxon>Asteroideae</taxon>
        <taxon>Anthemideae</taxon>
        <taxon>Anthemidinae</taxon>
        <taxon>Tanacetum</taxon>
    </lineage>
</organism>
<gene>
    <name evidence="1" type="ORF">Tco_1056065</name>
</gene>
<sequence length="99" mass="10916">MPTSAPAATSSSLKPYWEDCESALQRLGGENTEISKEAAISLFTKTIDSKFNFALDINVVYAQYRQCKDLSTLKDVRLLYATHLCIPHAIVAAHQIVAD</sequence>
<comment type="caution">
    <text evidence="1">The sequence shown here is derived from an EMBL/GenBank/DDBJ whole genome shotgun (WGS) entry which is preliminary data.</text>
</comment>